<dbReference type="PANTHER" id="PTHR13932:SF5">
    <property type="entry name" value="RADICAL S-ADENOSYL METHIONINE DOMAIN-CONTAINING PROTEIN 1, MITOCHONDRIAL"/>
    <property type="match status" value="1"/>
</dbReference>
<evidence type="ECO:0000256" key="2">
    <source>
        <dbReference type="ARBA" id="ARBA00006100"/>
    </source>
</evidence>
<dbReference type="SFLD" id="SFLDG01065">
    <property type="entry name" value="anaerobic_coproporphyrinogen-I"/>
    <property type="match status" value="1"/>
</dbReference>
<evidence type="ECO:0000256" key="5">
    <source>
        <dbReference type="ARBA" id="ARBA00022691"/>
    </source>
</evidence>
<dbReference type="PROSITE" id="PS51918">
    <property type="entry name" value="RADICAL_SAM"/>
    <property type="match status" value="1"/>
</dbReference>
<dbReference type="NCBIfam" id="TIGR00539">
    <property type="entry name" value="hemN_rel"/>
    <property type="match status" value="1"/>
</dbReference>
<dbReference type="SMART" id="SM00729">
    <property type="entry name" value="Elp3"/>
    <property type="match status" value="1"/>
</dbReference>
<comment type="similarity">
    <text evidence="2">Belongs to the anaerobic coproporphyrinogen-III oxidase family. HemW subfamily.</text>
</comment>
<evidence type="ECO:0000256" key="6">
    <source>
        <dbReference type="ARBA" id="ARBA00022723"/>
    </source>
</evidence>
<dbReference type="SFLD" id="SFLDF00562">
    <property type="entry name" value="HemN-like__clustered_with_heat"/>
    <property type="match status" value="1"/>
</dbReference>
<keyword evidence="10" id="KW-0963">Cytoplasm</keyword>
<dbReference type="Proteomes" id="UP000279470">
    <property type="component" value="Unassembled WGS sequence"/>
</dbReference>
<dbReference type="PANTHER" id="PTHR13932">
    <property type="entry name" value="COPROPORPHYRINIGEN III OXIDASE"/>
    <property type="match status" value="1"/>
</dbReference>
<feature type="domain" description="Radical SAM core" evidence="11">
    <location>
        <begin position="2"/>
        <end position="238"/>
    </location>
</feature>
<dbReference type="RefSeq" id="WP_126044727.1">
    <property type="nucleotide sequence ID" value="NZ_RXFM01000037.1"/>
</dbReference>
<dbReference type="InterPro" id="IPR058240">
    <property type="entry name" value="rSAM_sf"/>
</dbReference>
<keyword evidence="9 10" id="KW-0143">Chaperone</keyword>
<name>A0A3S0FPK7_9RICK</name>
<dbReference type="GO" id="GO:0004109">
    <property type="term" value="F:coproporphyrinogen oxidase activity"/>
    <property type="evidence" value="ECO:0007669"/>
    <property type="project" value="InterPro"/>
</dbReference>
<evidence type="ECO:0000256" key="10">
    <source>
        <dbReference type="RuleBase" id="RU364116"/>
    </source>
</evidence>
<comment type="function">
    <text evidence="10">Probably acts as a heme chaperone, transferring heme to an unknown acceptor. Binds one molecule of heme per monomer, possibly covalently. Binds 1 [4Fe-4S] cluster. The cluster is coordinated with 3 cysteines and an exchangeable S-adenosyl-L-methionine.</text>
</comment>
<keyword evidence="8 10" id="KW-0411">Iron-sulfur</keyword>
<keyword evidence="10" id="KW-0004">4Fe-4S</keyword>
<dbReference type="CDD" id="cd01335">
    <property type="entry name" value="Radical_SAM"/>
    <property type="match status" value="1"/>
</dbReference>
<comment type="cofactor">
    <cofactor evidence="1">
        <name>[4Fe-4S] cluster</name>
        <dbReference type="ChEBI" id="CHEBI:49883"/>
    </cofactor>
</comment>
<dbReference type="SFLD" id="SFLDF00288">
    <property type="entry name" value="HemN-like__clustered_with_nucl"/>
    <property type="match status" value="1"/>
</dbReference>
<comment type="subcellular location">
    <subcellularLocation>
        <location evidence="10">Cytoplasm</location>
    </subcellularLocation>
</comment>
<dbReference type="InterPro" id="IPR006638">
    <property type="entry name" value="Elp3/MiaA/NifB-like_rSAM"/>
</dbReference>
<evidence type="ECO:0000313" key="12">
    <source>
        <dbReference type="EMBL" id="RST67059.1"/>
    </source>
</evidence>
<dbReference type="SUPFAM" id="SSF102114">
    <property type="entry name" value="Radical SAM enzymes"/>
    <property type="match status" value="1"/>
</dbReference>
<dbReference type="InterPro" id="IPR007197">
    <property type="entry name" value="rSAM"/>
</dbReference>
<protein>
    <recommendedName>
        <fullName evidence="3 10">Heme chaperone HemW</fullName>
    </recommendedName>
</protein>
<reference evidence="13" key="1">
    <citation type="submission" date="2018-11" db="EMBL/GenBank/DDBJ databases">
        <title>Phylogenetic, genomic, and biogeographic characterization of a novel and ubiquitous marine invertebrate-associated Rickettsiales parasite, Candidatus Marinoinvertebrata rohwerii, gen. nov., sp. nov.</title>
        <authorList>
            <person name="Klinges J.G."/>
            <person name="Rosales S.M."/>
            <person name="Mcminds R."/>
            <person name="Shaver E.C."/>
            <person name="Shantz A."/>
            <person name="Peters E.C."/>
            <person name="Burkepile D.E."/>
            <person name="Silliman B.R."/>
            <person name="Vega Thurber R.L."/>
        </authorList>
    </citation>
    <scope>NUCLEOTIDE SEQUENCE [LARGE SCALE GENOMIC DNA]</scope>
    <source>
        <strain evidence="13">a_cerv_44</strain>
    </source>
</reference>
<evidence type="ECO:0000313" key="13">
    <source>
        <dbReference type="Proteomes" id="UP000279470"/>
    </source>
</evidence>
<dbReference type="GO" id="GO:0046872">
    <property type="term" value="F:metal ion binding"/>
    <property type="evidence" value="ECO:0007669"/>
    <property type="project" value="UniProtKB-UniRule"/>
</dbReference>
<evidence type="ECO:0000256" key="4">
    <source>
        <dbReference type="ARBA" id="ARBA00022617"/>
    </source>
</evidence>
<evidence type="ECO:0000256" key="7">
    <source>
        <dbReference type="ARBA" id="ARBA00023004"/>
    </source>
</evidence>
<dbReference type="AlphaFoldDB" id="A0A3S0FPK7"/>
<evidence type="ECO:0000256" key="1">
    <source>
        <dbReference type="ARBA" id="ARBA00001966"/>
    </source>
</evidence>
<evidence type="ECO:0000256" key="8">
    <source>
        <dbReference type="ARBA" id="ARBA00023014"/>
    </source>
</evidence>
<dbReference type="InterPro" id="IPR004559">
    <property type="entry name" value="HemW-like"/>
</dbReference>
<comment type="caution">
    <text evidence="12">The sequence shown here is derived from an EMBL/GenBank/DDBJ whole genome shotgun (WGS) entry which is preliminary data.</text>
</comment>
<evidence type="ECO:0000256" key="9">
    <source>
        <dbReference type="ARBA" id="ARBA00023186"/>
    </source>
</evidence>
<gene>
    <name evidence="12" type="primary">hemW</name>
    <name evidence="12" type="ORF">EIC27_03330</name>
</gene>
<evidence type="ECO:0000256" key="3">
    <source>
        <dbReference type="ARBA" id="ARBA00017228"/>
    </source>
</evidence>
<dbReference type="EMBL" id="RXFM01000037">
    <property type="protein sequence ID" value="RST67059.1"/>
    <property type="molecule type" value="Genomic_DNA"/>
</dbReference>
<dbReference type="InterPro" id="IPR034505">
    <property type="entry name" value="Coproporphyrinogen-III_oxidase"/>
</dbReference>
<evidence type="ECO:0000259" key="11">
    <source>
        <dbReference type="PROSITE" id="PS51918"/>
    </source>
</evidence>
<keyword evidence="6 10" id="KW-0479">Metal-binding</keyword>
<keyword evidence="7 10" id="KW-0408">Iron</keyword>
<dbReference type="Gene3D" id="3.20.20.70">
    <property type="entry name" value="Aldolase class I"/>
    <property type="match status" value="1"/>
</dbReference>
<dbReference type="GO" id="GO:0006779">
    <property type="term" value="P:porphyrin-containing compound biosynthetic process"/>
    <property type="evidence" value="ECO:0007669"/>
    <property type="project" value="InterPro"/>
</dbReference>
<dbReference type="GO" id="GO:0005737">
    <property type="term" value="C:cytoplasm"/>
    <property type="evidence" value="ECO:0007669"/>
    <property type="project" value="UniProtKB-SubCell"/>
</dbReference>
<dbReference type="SFLD" id="SFLDS00029">
    <property type="entry name" value="Radical_SAM"/>
    <property type="match status" value="1"/>
</dbReference>
<accession>A0A3S0FPK7</accession>
<keyword evidence="5 10" id="KW-0949">S-adenosyl-L-methionine</keyword>
<proteinExistence type="inferred from homology"/>
<dbReference type="OrthoDB" id="9808022at2"/>
<dbReference type="InterPro" id="IPR013785">
    <property type="entry name" value="Aldolase_TIM"/>
</dbReference>
<dbReference type="GO" id="GO:0051539">
    <property type="term" value="F:4 iron, 4 sulfur cluster binding"/>
    <property type="evidence" value="ECO:0007669"/>
    <property type="project" value="UniProtKB-UniRule"/>
</dbReference>
<keyword evidence="4 10" id="KW-0349">Heme</keyword>
<keyword evidence="13" id="KW-1185">Reference proteome</keyword>
<organism evidence="12 13">
    <name type="scientific">Candidatus Aquarickettsia rohweri</name>
    <dbReference type="NCBI Taxonomy" id="2602574"/>
    <lineage>
        <taxon>Bacteria</taxon>
        <taxon>Pseudomonadati</taxon>
        <taxon>Pseudomonadota</taxon>
        <taxon>Alphaproteobacteria</taxon>
        <taxon>Rickettsiales</taxon>
        <taxon>Candidatus Midichloriaceae</taxon>
        <taxon>Candidatus Aquarickettsia</taxon>
    </lineage>
</organism>
<sequence>MTNSLGELSIYIHWPFCKTKCPYCDFNSHESSKIDYDQWSHAYIKEIDFNKDLIKGKKINSIFFGGGTPSLMNPKIVKAILEKINYSAIISDNTEITLEANPNSIDRDRFLDFKSAGINRISIGIQSLRTKNLKFLGRSHSNKDGLKAIELAKDIFNNYSFDLIYCLPNQSIKEWKNELNAAIKYVDYHISCYQLTIEKGTQFYNDFKSNTFTMATENTSAQMYESTYNILKSKGMIQYEISNFSKPEYKCKHNMVYLLLKDYIGLGPGAHGRYKLNDQIHSTINYYNPTKWIEYLVIKNQKPIQSKKKLSDNEQLIDTLNMGLRLNRGLHISKIPNKNSLKQLVKHGLIKEINNNFITCTLKGRLLLNSVIEILLNDTY</sequence>
<dbReference type="Pfam" id="PF04055">
    <property type="entry name" value="Radical_SAM"/>
    <property type="match status" value="1"/>
</dbReference>